<dbReference type="GeneID" id="92359259"/>
<feature type="compositionally biased region" description="Basic and acidic residues" evidence="1">
    <location>
        <begin position="408"/>
        <end position="420"/>
    </location>
</feature>
<dbReference type="KEGG" id="loi:92359259"/>
<feature type="compositionally biased region" description="Basic and acidic residues" evidence="1">
    <location>
        <begin position="450"/>
        <end position="460"/>
    </location>
</feature>
<feature type="compositionally biased region" description="Basic and acidic residues" evidence="1">
    <location>
        <begin position="357"/>
        <end position="369"/>
    </location>
</feature>
<proteinExistence type="predicted"/>
<keyword evidence="3" id="KW-1185">Reference proteome</keyword>
<dbReference type="AlphaFoldDB" id="A0A836H7D7"/>
<feature type="region of interest" description="Disordered" evidence="1">
    <location>
        <begin position="406"/>
        <end position="486"/>
    </location>
</feature>
<feature type="region of interest" description="Disordered" evidence="1">
    <location>
        <begin position="509"/>
        <end position="546"/>
    </location>
</feature>
<accession>A0A836H7D7</accession>
<dbReference type="Proteomes" id="UP000674143">
    <property type="component" value="Chromosome 31"/>
</dbReference>
<protein>
    <submittedName>
        <fullName evidence="2">Uncharacterized protein</fullName>
    </submittedName>
</protein>
<name>A0A836H7D7_9TRYP</name>
<comment type="caution">
    <text evidence="2">The sequence shown here is derived from an EMBL/GenBank/DDBJ whole genome shotgun (WGS) entry which is preliminary data.</text>
</comment>
<reference evidence="2 3" key="1">
    <citation type="submission" date="2021-02" db="EMBL/GenBank/DDBJ databases">
        <title>Leishmania (Mundinia) orientalis Genome sequencing and assembly.</title>
        <authorList>
            <person name="Almutairi H."/>
            <person name="Gatherer D."/>
        </authorList>
    </citation>
    <scope>NUCLEOTIDE SEQUENCE [LARGE SCALE GENOMIC DNA]</scope>
    <source>
        <strain evidence="2">LSCM4</strain>
    </source>
</reference>
<organism evidence="2 3">
    <name type="scientific">Leishmania orientalis</name>
    <dbReference type="NCBI Taxonomy" id="2249476"/>
    <lineage>
        <taxon>Eukaryota</taxon>
        <taxon>Discoba</taxon>
        <taxon>Euglenozoa</taxon>
        <taxon>Kinetoplastea</taxon>
        <taxon>Metakinetoplastina</taxon>
        <taxon>Trypanosomatida</taxon>
        <taxon>Trypanosomatidae</taxon>
        <taxon>Leishmaniinae</taxon>
        <taxon>Leishmania</taxon>
    </lineage>
</organism>
<feature type="region of interest" description="Disordered" evidence="1">
    <location>
        <begin position="330"/>
        <end position="375"/>
    </location>
</feature>
<dbReference type="RefSeq" id="XP_067060877.1">
    <property type="nucleotide sequence ID" value="XM_067205325.1"/>
</dbReference>
<gene>
    <name evidence="2" type="ORF">LSCM4_03313</name>
</gene>
<evidence type="ECO:0000313" key="2">
    <source>
        <dbReference type="EMBL" id="KAG5471760.1"/>
    </source>
</evidence>
<evidence type="ECO:0000313" key="3">
    <source>
        <dbReference type="Proteomes" id="UP000674143"/>
    </source>
</evidence>
<feature type="region of interest" description="Disordered" evidence="1">
    <location>
        <begin position="259"/>
        <end position="281"/>
    </location>
</feature>
<dbReference type="EMBL" id="JAFHLR010000031">
    <property type="protein sequence ID" value="KAG5471760.1"/>
    <property type="molecule type" value="Genomic_DNA"/>
</dbReference>
<feature type="region of interest" description="Disordered" evidence="1">
    <location>
        <begin position="1"/>
        <end position="25"/>
    </location>
</feature>
<sequence>MPASADSAGRPRFHPPNGESGDGVHHERCFSCSSLPERAFRLADTFRPRSTRSQLIRRSDGRYNEPYAAIVEADDAVSVLCVQRTQQQVLVRHMPEHEWHRIVRESEKVHPGVEGETSLHIVAPPEMSTLPVGAAEAAEEPCSAEQQVSPETGAVEPPVFDYFVAPENRIEKLKERRKKLLFSHINTRARCPRKELERVAREDRRAMLSVERRDIFLRQYQRDMQHRMEGTPLYTMGRELPEEFVQLFFMSERHDGVAGHRRARSGAAGAPDTQRSVQRSAGGRYLFTIDRSSNCFGERMPFAGQAPTDGFVVVTVGPTADAFSSAWRPWDGMRRPSDTEEEETPFVPYDYGSAEYLPRKSHDGSRDASEGAEGGEAAGRVMRVAETVCNAAKQLGLASLLVTSAATENEKPVSDKESRASSKSSPLCLRPHHPLHRRFEARNRTTSRNKSGDATDDHGCRTHAHTSMPLPLSSEDESDECTEEKAPAPDVPCVIVKCDSSKESVGGLQPCAVGTLSRPHLRKTSGVGAGSSDAQPPARIGCRRSP</sequence>
<evidence type="ECO:0000256" key="1">
    <source>
        <dbReference type="SAM" id="MobiDB-lite"/>
    </source>
</evidence>